<keyword evidence="3" id="KW-0732">Signal</keyword>
<dbReference type="GO" id="GO:0032703">
    <property type="term" value="P:negative regulation of interleukin-2 production"/>
    <property type="evidence" value="ECO:0000318"/>
    <property type="project" value="GO_Central"/>
</dbReference>
<dbReference type="Proteomes" id="UP000001646">
    <property type="component" value="Unplaced"/>
</dbReference>
<keyword evidence="2" id="KW-0472">Membrane</keyword>
<dbReference type="Pfam" id="PF07686">
    <property type="entry name" value="V-set"/>
    <property type="match status" value="1"/>
</dbReference>
<dbReference type="PROSITE" id="PS50835">
    <property type="entry name" value="IG_LIKE"/>
    <property type="match status" value="2"/>
</dbReference>
<evidence type="ECO:0000313" key="6">
    <source>
        <dbReference type="Proteomes" id="UP000001646"/>
    </source>
</evidence>
<evidence type="ECO:0000256" key="2">
    <source>
        <dbReference type="SAM" id="Phobius"/>
    </source>
</evidence>
<sequence length="415" mass="44971">MEKWSWFGFLMLAATVSGKGILDLSGREEVNGTWKAFVVLPCAYEPSPGFRELSVAWKASQQEHGLRTLFHRDQSSGDQTLLTAFKGRLSVPRKPAGEVSLRIEALDMTDSGVYTCSVAWEAKNKSRISKERVTRLRVIKVPVTKPVIQSSSGAGAASAGAQTSLTCLTEGSPPIRYRWYKEQADGTSRFVDSEAVLTFNPLQASDAGKYSCTVGNRVTARVQRSETFELIVRGGSTYFNTTYPSILSEEPTTSRPETTKETLEARTTAGSVVWRRVTTSTAARTSSSTFGPHWKASERQGHRKAALPFYVIILIAVLVSAAVLSVIAIAFCRRRRTKPDRSYQVAYNNNDAAFVPGGGGGGGGGSEGPCVAPQPCEGPYEEPTRCLENNYTEEPTKAGPYVAMCNVIRPGSPSG</sequence>
<feature type="domain" description="Ig-like" evidence="4">
    <location>
        <begin position="38"/>
        <end position="134"/>
    </location>
</feature>
<dbReference type="Bgee" id="ENSACAG00000003594">
    <property type="expression patterns" value="Expressed in liver and 5 other cell types or tissues"/>
</dbReference>
<keyword evidence="2" id="KW-1133">Transmembrane helix</keyword>
<dbReference type="GO" id="GO:0042130">
    <property type="term" value="P:negative regulation of T cell proliferation"/>
    <property type="evidence" value="ECO:0000318"/>
    <property type="project" value="GO_Central"/>
</dbReference>
<dbReference type="Gene3D" id="2.60.40.10">
    <property type="entry name" value="Immunoglobulins"/>
    <property type="match status" value="2"/>
</dbReference>
<evidence type="ECO:0000256" key="3">
    <source>
        <dbReference type="SAM" id="SignalP"/>
    </source>
</evidence>
<dbReference type="STRING" id="28377.ENSACAP00000003478"/>
<dbReference type="InterPro" id="IPR039939">
    <property type="entry name" value="VSIG4"/>
</dbReference>
<keyword evidence="6" id="KW-1185">Reference proteome</keyword>
<dbReference type="SMART" id="SM00408">
    <property type="entry name" value="IGc2"/>
    <property type="match status" value="1"/>
</dbReference>
<dbReference type="AlphaFoldDB" id="H9G7R4"/>
<feature type="transmembrane region" description="Helical" evidence="2">
    <location>
        <begin position="307"/>
        <end position="332"/>
    </location>
</feature>
<dbReference type="InParanoid" id="H9G7R4"/>
<evidence type="ECO:0000259" key="4">
    <source>
        <dbReference type="PROSITE" id="PS50835"/>
    </source>
</evidence>
<feature type="domain" description="Ig-like" evidence="4">
    <location>
        <begin position="146"/>
        <end position="229"/>
    </location>
</feature>
<dbReference type="InterPro" id="IPR013783">
    <property type="entry name" value="Ig-like_fold"/>
</dbReference>
<dbReference type="InterPro" id="IPR007110">
    <property type="entry name" value="Ig-like_dom"/>
</dbReference>
<feature type="chain" id="PRO_5003620900" evidence="3">
    <location>
        <begin position="19"/>
        <end position="415"/>
    </location>
</feature>
<dbReference type="SMART" id="SM00409">
    <property type="entry name" value="IG"/>
    <property type="match status" value="2"/>
</dbReference>
<dbReference type="InterPro" id="IPR003598">
    <property type="entry name" value="Ig_sub2"/>
</dbReference>
<reference evidence="5" key="1">
    <citation type="submission" date="2009-12" db="EMBL/GenBank/DDBJ databases">
        <title>The Genome Sequence of Anolis carolinensis (Green Anole Lizard).</title>
        <authorList>
            <consortium name="The Genome Sequencing Platform"/>
            <person name="Di Palma F."/>
            <person name="Alfoldi J."/>
            <person name="Heiman D."/>
            <person name="Young S."/>
            <person name="Grabherr M."/>
            <person name="Johnson J."/>
            <person name="Lander E.S."/>
            <person name="Lindblad-Toh K."/>
        </authorList>
    </citation>
    <scope>NUCLEOTIDE SEQUENCE [LARGE SCALE GENOMIC DNA]</scope>
    <source>
        <strain evidence="5">JBL SC #1</strain>
    </source>
</reference>
<feature type="signal peptide" evidence="3">
    <location>
        <begin position="1"/>
        <end position="18"/>
    </location>
</feature>
<dbReference type="GO" id="GO:0043031">
    <property type="term" value="P:negative regulation of macrophage activation"/>
    <property type="evidence" value="ECO:0007669"/>
    <property type="project" value="InterPro"/>
</dbReference>
<evidence type="ECO:0000313" key="5">
    <source>
        <dbReference type="Ensembl" id="ENSACAP00000003478.3"/>
    </source>
</evidence>
<accession>H9G7R4</accession>
<evidence type="ECO:0000256" key="1">
    <source>
        <dbReference type="SAM" id="MobiDB-lite"/>
    </source>
</evidence>
<keyword evidence="2" id="KW-0812">Transmembrane</keyword>
<dbReference type="GeneTree" id="ENSGT00390000001432"/>
<dbReference type="GO" id="GO:0001851">
    <property type="term" value="F:complement component C3b binding"/>
    <property type="evidence" value="ECO:0000318"/>
    <property type="project" value="GO_Central"/>
</dbReference>
<organism evidence="5 6">
    <name type="scientific">Anolis carolinensis</name>
    <name type="common">Green anole</name>
    <name type="synonym">American chameleon</name>
    <dbReference type="NCBI Taxonomy" id="28377"/>
    <lineage>
        <taxon>Eukaryota</taxon>
        <taxon>Metazoa</taxon>
        <taxon>Chordata</taxon>
        <taxon>Craniata</taxon>
        <taxon>Vertebrata</taxon>
        <taxon>Euteleostomi</taxon>
        <taxon>Lepidosauria</taxon>
        <taxon>Squamata</taxon>
        <taxon>Bifurcata</taxon>
        <taxon>Unidentata</taxon>
        <taxon>Episquamata</taxon>
        <taxon>Toxicofera</taxon>
        <taxon>Iguania</taxon>
        <taxon>Dactyloidae</taxon>
        <taxon>Anolis</taxon>
    </lineage>
</organism>
<dbReference type="PANTHER" id="PTHR15466">
    <property type="entry name" value="V-SET AND IMMUNOGLOBULIN DOMAIN CONTAINING 4"/>
    <property type="match status" value="1"/>
</dbReference>
<dbReference type="SUPFAM" id="SSF48726">
    <property type="entry name" value="Immunoglobulin"/>
    <property type="match status" value="2"/>
</dbReference>
<proteinExistence type="predicted"/>
<name>H9G7R4_ANOCA</name>
<gene>
    <name evidence="5" type="primary">VSIG4</name>
</gene>
<protein>
    <submittedName>
        <fullName evidence="5">V-set and immunoglobulin domain containing 4</fullName>
    </submittedName>
</protein>
<dbReference type="InterPro" id="IPR003599">
    <property type="entry name" value="Ig_sub"/>
</dbReference>
<dbReference type="eggNOG" id="ENOG502S07Y">
    <property type="taxonomic scope" value="Eukaryota"/>
</dbReference>
<dbReference type="Pfam" id="PF13927">
    <property type="entry name" value="Ig_3"/>
    <property type="match status" value="1"/>
</dbReference>
<dbReference type="GO" id="GO:0045957">
    <property type="term" value="P:negative regulation of complement activation, alternative pathway"/>
    <property type="evidence" value="ECO:0000318"/>
    <property type="project" value="GO_Central"/>
</dbReference>
<reference evidence="5" key="3">
    <citation type="submission" date="2025-09" db="UniProtKB">
        <authorList>
            <consortium name="Ensembl"/>
        </authorList>
    </citation>
    <scope>IDENTIFICATION</scope>
</reference>
<reference evidence="5" key="2">
    <citation type="submission" date="2025-08" db="UniProtKB">
        <authorList>
            <consortium name="Ensembl"/>
        </authorList>
    </citation>
    <scope>IDENTIFICATION</scope>
</reference>
<dbReference type="HOGENOM" id="CLU_058836_0_0_1"/>
<dbReference type="Ensembl" id="ENSACAT00000003564.4">
    <property type="protein sequence ID" value="ENSACAP00000003478.3"/>
    <property type="gene ID" value="ENSACAG00000003594.4"/>
</dbReference>
<dbReference type="SMART" id="SM00406">
    <property type="entry name" value="IGv"/>
    <property type="match status" value="1"/>
</dbReference>
<feature type="region of interest" description="Disordered" evidence="1">
    <location>
        <begin position="246"/>
        <end position="265"/>
    </location>
</feature>
<dbReference type="PANTHER" id="PTHR15466:SF2">
    <property type="entry name" value="V-SET AND IMMUNOGLOBULIN DOMAIN-CONTAINING PROTEIN 4"/>
    <property type="match status" value="1"/>
</dbReference>
<dbReference type="InterPro" id="IPR013106">
    <property type="entry name" value="Ig_V-set"/>
</dbReference>
<dbReference type="InterPro" id="IPR036179">
    <property type="entry name" value="Ig-like_dom_sf"/>
</dbReference>